<dbReference type="Bgee" id="WBGene00001864">
    <property type="expression patterns" value="Expressed in germ line (C elegans) and 3 other cell types or tissues"/>
</dbReference>
<dbReference type="GO" id="GO:0010780">
    <property type="term" value="P:meiotic DNA double-strand break formation involved in reciprocal meiotic recombination"/>
    <property type="evidence" value="ECO:0000316"/>
    <property type="project" value="WormBase"/>
</dbReference>
<dbReference type="GeneID" id="183932"/>
<feature type="region of interest" description="Disordered" evidence="1">
    <location>
        <begin position="192"/>
        <end position="234"/>
    </location>
</feature>
<feature type="compositionally biased region" description="Basic and acidic residues" evidence="1">
    <location>
        <begin position="105"/>
        <end position="123"/>
    </location>
</feature>
<proteinExistence type="predicted"/>
<accession>O17724</accession>
<dbReference type="AGR" id="WB:WBGene00001864"/>
<reference evidence="2 3" key="1">
    <citation type="journal article" date="1998" name="Science">
        <title>Genome sequence of the nematode C. elegans: a platform for investigating biology.</title>
        <authorList>
            <consortium name="The C. elegans sequencing consortium"/>
            <person name="Sulson J.E."/>
            <person name="Waterston R."/>
        </authorList>
    </citation>
    <scope>NUCLEOTIDE SEQUENCE [LARGE SCALE GENOMIC DNA]</scope>
    <source>
        <strain evidence="2 3">Bristol N2</strain>
    </source>
</reference>
<gene>
    <name evidence="2 4" type="primary">him-5</name>
    <name evidence="2" type="ORF">CELE_D1086.4</name>
    <name evidence="4" type="ORF">D1086.4</name>
</gene>
<dbReference type="AlphaFoldDB" id="O17724"/>
<dbReference type="HOGENOM" id="CLU_1103631_0_0_1"/>
<keyword evidence="3" id="KW-1185">Reference proteome</keyword>
<feature type="compositionally biased region" description="Polar residues" evidence="1">
    <location>
        <begin position="131"/>
        <end position="140"/>
    </location>
</feature>
<dbReference type="EMBL" id="BX284605">
    <property type="protein sequence ID" value="CAB04017.1"/>
    <property type="molecule type" value="Genomic_DNA"/>
</dbReference>
<dbReference type="GO" id="GO:0000793">
    <property type="term" value="C:condensed chromosome"/>
    <property type="evidence" value="ECO:0000314"/>
    <property type="project" value="WormBase"/>
</dbReference>
<dbReference type="PaxDb" id="6239-D1086.4a"/>
<evidence type="ECO:0000256" key="1">
    <source>
        <dbReference type="SAM" id="MobiDB-lite"/>
    </source>
</evidence>
<dbReference type="WormBase" id="D1086.4a">
    <property type="protein sequence ID" value="CE09062"/>
    <property type="gene ID" value="WBGene00001864"/>
    <property type="gene designation" value="him-5"/>
</dbReference>
<dbReference type="CTD" id="183932"/>
<evidence type="ECO:0000313" key="2">
    <source>
        <dbReference type="EMBL" id="CAB04017.1"/>
    </source>
</evidence>
<name>O17724_CAEEL</name>
<sequence>MSRIRSNNDNIIILTDEQRKTVGRIAGRSQNRNTSKKIADGPYFLPRYRIRDNAERSVGARFKSLPQKEQDEVVNEAFSNLREYLKKREPFYAKLRKANSKYSSKPKEREKSVDSNDEADRRNKGNKKTQKNASKNCQIEKSSNNSGILKKSGSGISVASKPKKSVAFAPGVYEDLSTDDDLEFLNSVIVNSDRPTSQCDNPARRMCGRPPTKHRDTEQSQEITGSKKQKIFPTPHEKPAWWSFRIPKKRAQ</sequence>
<evidence type="ECO:0000313" key="4">
    <source>
        <dbReference type="WormBase" id="D1086.4a"/>
    </source>
</evidence>
<dbReference type="ExpressionAtlas" id="O17724">
    <property type="expression patterns" value="baseline and differential"/>
</dbReference>
<evidence type="ECO:0000313" key="3">
    <source>
        <dbReference type="Proteomes" id="UP000001940"/>
    </source>
</evidence>
<feature type="compositionally biased region" description="Low complexity" evidence="1">
    <location>
        <begin position="141"/>
        <end position="157"/>
    </location>
</feature>
<feature type="region of interest" description="Disordered" evidence="1">
    <location>
        <begin position="97"/>
        <end position="164"/>
    </location>
</feature>
<dbReference type="Proteomes" id="UP000001940">
    <property type="component" value="Chromosome V"/>
</dbReference>
<dbReference type="SMR" id="O17724"/>
<dbReference type="IntAct" id="O17724">
    <property type="interactions" value="1"/>
</dbReference>
<dbReference type="InParanoid" id="O17724"/>
<dbReference type="GO" id="GO:0045132">
    <property type="term" value="P:meiotic chromosome segregation"/>
    <property type="evidence" value="ECO:0000315"/>
    <property type="project" value="WormBase"/>
</dbReference>
<dbReference type="KEGG" id="cel:CELE_D1086.4"/>
<organism evidence="2 3">
    <name type="scientific">Caenorhabditis elegans</name>
    <dbReference type="NCBI Taxonomy" id="6239"/>
    <lineage>
        <taxon>Eukaryota</taxon>
        <taxon>Metazoa</taxon>
        <taxon>Ecdysozoa</taxon>
        <taxon>Nematoda</taxon>
        <taxon>Chromadorea</taxon>
        <taxon>Rhabditida</taxon>
        <taxon>Rhabditina</taxon>
        <taxon>Rhabditomorpha</taxon>
        <taxon>Rhabditoidea</taxon>
        <taxon>Rhabditidae</taxon>
        <taxon>Peloderinae</taxon>
        <taxon>Caenorhabditis</taxon>
    </lineage>
</organism>
<dbReference type="RefSeq" id="NP_001256555.1">
    <property type="nucleotide sequence ID" value="NM_001269626.2"/>
</dbReference>
<dbReference type="UCSC" id="D1086.4">
    <property type="organism name" value="c. elegans"/>
</dbReference>
<dbReference type="PIR" id="T20321">
    <property type="entry name" value="T20321"/>
</dbReference>
<dbReference type="FunCoup" id="O17724">
    <property type="interactions" value="5"/>
</dbReference>
<protein>
    <submittedName>
        <fullName evidence="2">High Incidence of Males (Increased X chromosome loss)</fullName>
    </submittedName>
</protein>